<proteinExistence type="predicted"/>
<evidence type="ECO:0000313" key="2">
    <source>
        <dbReference type="EMBL" id="HDQ99052.1"/>
    </source>
</evidence>
<feature type="compositionally biased region" description="Basic and acidic residues" evidence="1">
    <location>
        <begin position="179"/>
        <end position="193"/>
    </location>
</feature>
<dbReference type="Proteomes" id="UP000885672">
    <property type="component" value="Unassembled WGS sequence"/>
</dbReference>
<organism evidence="2">
    <name type="scientific">candidate division WOR-3 bacterium</name>
    <dbReference type="NCBI Taxonomy" id="2052148"/>
    <lineage>
        <taxon>Bacteria</taxon>
        <taxon>Bacteria division WOR-3</taxon>
    </lineage>
</organism>
<feature type="region of interest" description="Disordered" evidence="1">
    <location>
        <begin position="140"/>
        <end position="210"/>
    </location>
</feature>
<protein>
    <submittedName>
        <fullName evidence="2">Uncharacterized protein</fullName>
    </submittedName>
</protein>
<comment type="caution">
    <text evidence="2">The sequence shown here is derived from an EMBL/GenBank/DDBJ whole genome shotgun (WGS) entry which is preliminary data.</text>
</comment>
<reference evidence="2" key="1">
    <citation type="journal article" date="2020" name="mSystems">
        <title>Genome- and Community-Level Interaction Insights into Carbon Utilization and Element Cycling Functions of Hydrothermarchaeota in Hydrothermal Sediment.</title>
        <authorList>
            <person name="Zhou Z."/>
            <person name="Liu Y."/>
            <person name="Xu W."/>
            <person name="Pan J."/>
            <person name="Luo Z.H."/>
            <person name="Li M."/>
        </authorList>
    </citation>
    <scope>NUCLEOTIDE SEQUENCE [LARGE SCALE GENOMIC DNA]</scope>
    <source>
        <strain evidence="2">SpSt-1182</strain>
    </source>
</reference>
<sequence>MPADRGRVTREDTMIWHYDCANCRTALNVDWGDREEEVVCPRCRQHHYPPTPGEDQLAYIGGDHWPPEVEEAVTVLRGTTCEVPGCFHQFETLALRKPASQGGRLSVENLIPMCHHHARLKGERDYNRWLAGLTAEERAGPGPSIKFDFTTEDLPAPTRSPAATAGDGGAPRTTAAGLPEHESAPVAAPEREASGVLGQPPSPHGQPGSSYQVLAAHTTIADKHPPEGLQFVTAAPMLAGSFRRVILHYCCALERPGACRVILAAWPRSRPPDWSRGLDGCGALVAVGQHVCPATGCADAKLELILNGANGKGLWTAAVFLGSEGGRPELTDFLLAGSS</sequence>
<dbReference type="AlphaFoldDB" id="A0A7V0XEG8"/>
<dbReference type="EMBL" id="DSBX01000077">
    <property type="protein sequence ID" value="HDQ99052.1"/>
    <property type="molecule type" value="Genomic_DNA"/>
</dbReference>
<accession>A0A7V0XEG8</accession>
<name>A0A7V0XEG8_UNCW3</name>
<gene>
    <name evidence="2" type="ORF">ENN51_02020</name>
</gene>
<evidence type="ECO:0000256" key="1">
    <source>
        <dbReference type="SAM" id="MobiDB-lite"/>
    </source>
</evidence>